<reference evidence="13" key="1">
    <citation type="submission" date="2025-08" db="UniProtKB">
        <authorList>
            <consortium name="RefSeq"/>
        </authorList>
    </citation>
    <scope>IDENTIFICATION</scope>
    <source>
        <tissue evidence="13">Sperm</tissue>
    </source>
</reference>
<evidence type="ECO:0000313" key="13">
    <source>
        <dbReference type="RefSeq" id="XP_032817815.1"/>
    </source>
</evidence>
<dbReference type="InterPro" id="IPR000857">
    <property type="entry name" value="MyTH4_dom"/>
</dbReference>
<dbReference type="SUPFAM" id="SSF51045">
    <property type="entry name" value="WW domain"/>
    <property type="match status" value="1"/>
</dbReference>
<keyword evidence="6" id="KW-0539">Nucleus</keyword>
<feature type="region of interest" description="Disordered" evidence="8">
    <location>
        <begin position="721"/>
        <end position="831"/>
    </location>
</feature>
<dbReference type="PROSITE" id="PS51016">
    <property type="entry name" value="MYTH4"/>
    <property type="match status" value="1"/>
</dbReference>
<dbReference type="PANTHER" id="PTHR45876">
    <property type="entry name" value="FI04035P"/>
    <property type="match status" value="1"/>
</dbReference>
<evidence type="ECO:0000259" key="9">
    <source>
        <dbReference type="PROSITE" id="PS50020"/>
    </source>
</evidence>
<dbReference type="PROSITE" id="PS50238">
    <property type="entry name" value="RHOGAP"/>
    <property type="match status" value="1"/>
</dbReference>
<evidence type="ECO:0000256" key="1">
    <source>
        <dbReference type="ARBA" id="ARBA00004123"/>
    </source>
</evidence>
<dbReference type="InterPro" id="IPR000198">
    <property type="entry name" value="RhoGAP_dom"/>
</dbReference>
<feature type="compositionally biased region" description="Low complexity" evidence="8">
    <location>
        <begin position="791"/>
        <end position="803"/>
    </location>
</feature>
<dbReference type="CTD" id="80728"/>
<protein>
    <recommendedName>
        <fullName evidence="7">Rho GTPase-activating protein 39</fullName>
    </recommendedName>
</protein>
<dbReference type="PROSITE" id="PS50020">
    <property type="entry name" value="WW_DOMAIN_2"/>
    <property type="match status" value="1"/>
</dbReference>
<dbReference type="SMART" id="SM00139">
    <property type="entry name" value="MyTH4"/>
    <property type="match status" value="1"/>
</dbReference>
<dbReference type="KEGG" id="pmrn:116946697"/>
<evidence type="ECO:0000256" key="8">
    <source>
        <dbReference type="SAM" id="MobiDB-lite"/>
    </source>
</evidence>
<dbReference type="Pfam" id="PF00784">
    <property type="entry name" value="MyTH4"/>
    <property type="match status" value="1"/>
</dbReference>
<feature type="domain" description="WW" evidence="9">
    <location>
        <begin position="40"/>
        <end position="74"/>
    </location>
</feature>
<dbReference type="GO" id="GO:0007165">
    <property type="term" value="P:signal transduction"/>
    <property type="evidence" value="ECO:0007669"/>
    <property type="project" value="InterPro"/>
</dbReference>
<dbReference type="Gene3D" id="1.25.40.530">
    <property type="entry name" value="MyTH4 domain"/>
    <property type="match status" value="1"/>
</dbReference>
<feature type="region of interest" description="Disordered" evidence="8">
    <location>
        <begin position="665"/>
        <end position="694"/>
    </location>
</feature>
<accession>A0AAJ7TJ14</accession>
<feature type="compositionally biased region" description="Polar residues" evidence="8">
    <location>
        <begin position="576"/>
        <end position="585"/>
    </location>
</feature>
<evidence type="ECO:0000256" key="4">
    <source>
        <dbReference type="ARBA" id="ARBA00022737"/>
    </source>
</evidence>
<dbReference type="FunFam" id="1.10.555.10:FF:000011">
    <property type="entry name" value="Rho GTPase-activating protein 39"/>
    <property type="match status" value="1"/>
</dbReference>
<name>A0AAJ7TJ14_PETMA</name>
<dbReference type="InterPro" id="IPR001202">
    <property type="entry name" value="WW_dom"/>
</dbReference>
<evidence type="ECO:0000259" key="11">
    <source>
        <dbReference type="PROSITE" id="PS51016"/>
    </source>
</evidence>
<dbReference type="SMART" id="SM00324">
    <property type="entry name" value="RhoGAP"/>
    <property type="match status" value="1"/>
</dbReference>
<feature type="compositionally biased region" description="Low complexity" evidence="8">
    <location>
        <begin position="761"/>
        <end position="784"/>
    </location>
</feature>
<dbReference type="GO" id="GO:0005096">
    <property type="term" value="F:GTPase activator activity"/>
    <property type="evidence" value="ECO:0007669"/>
    <property type="project" value="UniProtKB-KW"/>
</dbReference>
<feature type="domain" description="MyTH4" evidence="11">
    <location>
        <begin position="1059"/>
        <end position="1247"/>
    </location>
</feature>
<dbReference type="FunFam" id="2.20.70.10:FF:000022">
    <property type="entry name" value="Rho GTPase activating protein 39"/>
    <property type="match status" value="1"/>
</dbReference>
<feature type="compositionally biased region" description="Low complexity" evidence="8">
    <location>
        <begin position="383"/>
        <end position="393"/>
    </location>
</feature>
<dbReference type="GO" id="GO:0005737">
    <property type="term" value="C:cytoplasm"/>
    <property type="evidence" value="ECO:0007669"/>
    <property type="project" value="TreeGrafter"/>
</dbReference>
<evidence type="ECO:0000256" key="2">
    <source>
        <dbReference type="ARBA" id="ARBA00022468"/>
    </source>
</evidence>
<feature type="compositionally biased region" description="Gly residues" evidence="8">
    <location>
        <begin position="482"/>
        <end position="551"/>
    </location>
</feature>
<dbReference type="InterPro" id="IPR036020">
    <property type="entry name" value="WW_dom_sf"/>
</dbReference>
<evidence type="ECO:0000259" key="10">
    <source>
        <dbReference type="PROSITE" id="PS50238"/>
    </source>
</evidence>
<evidence type="ECO:0000256" key="7">
    <source>
        <dbReference type="ARBA" id="ARBA00070269"/>
    </source>
</evidence>
<keyword evidence="5" id="KW-0007">Acetylation</keyword>
<sequence>MTERFEWVEIIEPRTREHMYANLVTGECVWDPPADAKIKRTHDNQWWELFDPNTARFYYYNASSQRTVWHRPQHCDIIPLAKLQTLKQSTEAQGLHVAGPLLPKAAGLQEPQQKQQPPPGNLDAEGQPYLVGAPGQDHGKQQMQRPDGEERKCWLRADMLSALRSSMEANAGDTAEGERKPSAPCHDAGTPGQRALADALSRTQPPVASKPYSRPSPKAFPAPSIPRGKPSPLIPGSQCQMSVRPPGSLHPYEGTGSVPPHQPGTVGGGGAPPHAKPRHHSQGSGEQHAVHEAIIAGTLPDCEPPPVKPRHHSQGSADRADLSRATELLRARPCGGPSERPPHISDPPPASPTAPPPSSSHAWQYPQEARGGARAHPQDACRAAKAPGGAAKGQTVSRRYAGSAHQHRPLSSFSSLGRPRRHSSGAQPGRDYTGTETRDFPIYDEPPAEPQLSVYDEPHADTAHGDTAQQSRGHHAGTPHGSHGGTQHGSHGGTPHGSHGGTPHGSHGGTPHGSHGGTPHGSHGGTPHGSHGGTPHGSHGGTPHGSHGGTPHGSHACLCSEPQPGPNERPRPALHTFSSQGSLPSPSIQYLRQAIQMSQDSATQGLASLPAEQQQQQHISLPSDGAQQRYASPFPNSVLNRQIVSSLEQCLKSQLGGTAEGRPLHRQAAQDGTPCAGQVGATGHGPQAKHFGDSSLAREKGHCGHLMLGWQGLVQNGHGKLASQGASQEAVHVRCSSQDGDGRPGAKEAGYGRGNAQDAHGSQGSQCSSTRQSSQETSSRQSSQDCHSRQSSEMSMDESFSSHSTEDSVSSLSHSPGRRRKKSKPVAVPIVCPPPPLSPGLGLCFPPPGGRGPQELVSSLSNPSLPAARLSALIRQHQLGYKHSDSELSRGSSEASLPCTRKFLQAEEGGGDLGWGLREHLGYESDGALPSPLAGPVVRALSEDEALTQADCSVRRGRRTAADKPGCSAQLEKTMSLQANLSSPPEPLMQPSQSADLALCGAGEWHGATTPGMLQAMGSFRLRKPSSESDIEGWASKHLNTHTQGIFRRKLSIVNLLSWSGEAIRKPLIVTADRTIMKEACEVFRLVQMYMGDRRCRLERAAVALEVARRGWSLQGLRDELFVQLCKQTTENLRPESLTRGWELLAICLAFFPPSPKFHTYLEGYIYRHLDPAHDQKVVKKIKETWEMETKKKSKYRKKRKREIEDFVGIPISTYAQYCYRKLQKVAVTGGKKGLKKPNLEEVQQARNAIFTPSLFGSSLEEIMALQRQRFPEQRLPWVQSGLSLKVLELQGTQTEGIFRVPGDIDEVNALKLKVDQWTIPSDLTDPHVPASLLKLWYRELEEPLIPRQFYERCIVSYDNAAAAVGVVHALPDINRLVLCYLIHFLQVFASPANVALTKMDVSNLAMVMAPNCLRCESEEPRVIFENTRKEMSFLRTLILHLDTSFIEGLQ</sequence>
<dbReference type="Gene3D" id="2.20.70.10">
    <property type="match status" value="1"/>
</dbReference>
<dbReference type="RefSeq" id="XP_032817815.1">
    <property type="nucleotide sequence ID" value="XM_032961924.1"/>
</dbReference>
<comment type="subcellular location">
    <subcellularLocation>
        <location evidence="1">Nucleus</location>
    </subcellularLocation>
</comment>
<proteinExistence type="predicted"/>
<evidence type="ECO:0000313" key="12">
    <source>
        <dbReference type="Proteomes" id="UP001318040"/>
    </source>
</evidence>
<dbReference type="Proteomes" id="UP001318040">
    <property type="component" value="Chromosome 27"/>
</dbReference>
<dbReference type="GO" id="GO:0005856">
    <property type="term" value="C:cytoskeleton"/>
    <property type="evidence" value="ECO:0007669"/>
    <property type="project" value="InterPro"/>
</dbReference>
<keyword evidence="4" id="KW-0677">Repeat</keyword>
<dbReference type="Pfam" id="PF00620">
    <property type="entry name" value="RhoGAP"/>
    <property type="match status" value="1"/>
</dbReference>
<feature type="domain" description="Rho-GAP" evidence="10">
    <location>
        <begin position="1258"/>
        <end position="1446"/>
    </location>
</feature>
<feature type="compositionally biased region" description="Basic and acidic residues" evidence="8">
    <location>
        <begin position="318"/>
        <end position="330"/>
    </location>
</feature>
<dbReference type="GO" id="GO:0005634">
    <property type="term" value="C:nucleus"/>
    <property type="evidence" value="ECO:0007669"/>
    <property type="project" value="UniProtKB-SubCell"/>
</dbReference>
<keyword evidence="2" id="KW-0343">GTPase activation</keyword>
<dbReference type="GeneID" id="116946697"/>
<evidence type="ECO:0000256" key="3">
    <source>
        <dbReference type="ARBA" id="ARBA00022553"/>
    </source>
</evidence>
<evidence type="ECO:0000256" key="5">
    <source>
        <dbReference type="ARBA" id="ARBA00022990"/>
    </source>
</evidence>
<gene>
    <name evidence="13" type="primary">ARHGAP39</name>
</gene>
<dbReference type="SUPFAM" id="SSF48350">
    <property type="entry name" value="GTPase activation domain, GAP"/>
    <property type="match status" value="1"/>
</dbReference>
<feature type="region of interest" description="Disordered" evidence="8">
    <location>
        <begin position="601"/>
        <end position="632"/>
    </location>
</feature>
<dbReference type="InterPro" id="IPR038185">
    <property type="entry name" value="MyTH4_dom_sf"/>
</dbReference>
<dbReference type="CDD" id="cd04389">
    <property type="entry name" value="RhoGAP_KIAA1688"/>
    <property type="match status" value="1"/>
</dbReference>
<dbReference type="InterPro" id="IPR008936">
    <property type="entry name" value="Rho_GTPase_activation_prot"/>
</dbReference>
<dbReference type="PANTHER" id="PTHR45876:SF8">
    <property type="entry name" value="FI04035P"/>
    <property type="match status" value="1"/>
</dbReference>
<feature type="region of interest" description="Disordered" evidence="8">
    <location>
        <begin position="168"/>
        <end position="585"/>
    </location>
</feature>
<feature type="region of interest" description="Disordered" evidence="8">
    <location>
        <begin position="108"/>
        <end position="149"/>
    </location>
</feature>
<feature type="compositionally biased region" description="Pro residues" evidence="8">
    <location>
        <begin position="344"/>
        <end position="358"/>
    </location>
</feature>
<keyword evidence="12" id="KW-1185">Reference proteome</keyword>
<keyword evidence="3" id="KW-0597">Phosphoprotein</keyword>
<evidence type="ECO:0000256" key="6">
    <source>
        <dbReference type="ARBA" id="ARBA00023242"/>
    </source>
</evidence>
<organism evidence="12 13">
    <name type="scientific">Petromyzon marinus</name>
    <name type="common">Sea lamprey</name>
    <dbReference type="NCBI Taxonomy" id="7757"/>
    <lineage>
        <taxon>Eukaryota</taxon>
        <taxon>Metazoa</taxon>
        <taxon>Chordata</taxon>
        <taxon>Craniata</taxon>
        <taxon>Vertebrata</taxon>
        <taxon>Cyclostomata</taxon>
        <taxon>Hyperoartia</taxon>
        <taxon>Petromyzontiformes</taxon>
        <taxon>Petromyzontidae</taxon>
        <taxon>Petromyzon</taxon>
    </lineage>
</organism>
<dbReference type="Gene3D" id="1.10.555.10">
    <property type="entry name" value="Rho GTPase activation protein"/>
    <property type="match status" value="1"/>
</dbReference>